<dbReference type="EMBL" id="CAJHCQ010000016">
    <property type="protein sequence ID" value="CAD6553409.1"/>
    <property type="molecule type" value="Genomic_DNA"/>
</dbReference>
<comment type="similarity">
    <text evidence="2">Belongs to the beta-class carbonic anhydrase family.</text>
</comment>
<dbReference type="InterPro" id="IPR036874">
    <property type="entry name" value="Carbonic_anhydrase_sf"/>
</dbReference>
<evidence type="ECO:0000256" key="4">
    <source>
        <dbReference type="ARBA" id="ARBA00022833"/>
    </source>
</evidence>
<dbReference type="Gene3D" id="3.40.1050.10">
    <property type="entry name" value="Carbonic anhydrase"/>
    <property type="match status" value="1"/>
</dbReference>
<keyword evidence="5" id="KW-0456">Lyase</keyword>
<comment type="cofactor">
    <cofactor evidence="1">
        <name>Zn(2+)</name>
        <dbReference type="ChEBI" id="CHEBI:29105"/>
    </cofactor>
</comment>
<dbReference type="InterPro" id="IPR001765">
    <property type="entry name" value="Carbonic_anhydrase"/>
</dbReference>
<keyword evidence="4" id="KW-0862">Zinc</keyword>
<keyword evidence="6" id="KW-1185">Reference proteome</keyword>
<dbReference type="PANTHER" id="PTHR43175">
    <property type="entry name" value="CARBONIC ANHYDRASE"/>
    <property type="match status" value="1"/>
</dbReference>
<evidence type="ECO:0000256" key="1">
    <source>
        <dbReference type="ARBA" id="ARBA00001947"/>
    </source>
</evidence>
<organism evidence="5 6">
    <name type="scientific">Paraburkholderia hiiakae</name>
    <dbReference type="NCBI Taxonomy" id="1081782"/>
    <lineage>
        <taxon>Bacteria</taxon>
        <taxon>Pseudomonadati</taxon>
        <taxon>Pseudomonadota</taxon>
        <taxon>Betaproteobacteria</taxon>
        <taxon>Burkholderiales</taxon>
        <taxon>Burkholderiaceae</taxon>
        <taxon>Paraburkholderia</taxon>
    </lineage>
</organism>
<comment type="caution">
    <text evidence="5">The sequence shown here is derived from an EMBL/GenBank/DDBJ whole genome shotgun (WGS) entry which is preliminary data.</text>
</comment>
<evidence type="ECO:0000313" key="5">
    <source>
        <dbReference type="EMBL" id="CAD6553409.1"/>
    </source>
</evidence>
<name>A0ABN7I562_9BURK</name>
<evidence type="ECO:0000256" key="2">
    <source>
        <dbReference type="ARBA" id="ARBA00006217"/>
    </source>
</evidence>
<dbReference type="GO" id="GO:0004089">
    <property type="term" value="F:carbonate dehydratase activity"/>
    <property type="evidence" value="ECO:0007669"/>
    <property type="project" value="UniProtKB-EC"/>
</dbReference>
<proteinExistence type="inferred from homology"/>
<keyword evidence="3" id="KW-0479">Metal-binding</keyword>
<dbReference type="CDD" id="cd03379">
    <property type="entry name" value="beta_CA_cladeD"/>
    <property type="match status" value="1"/>
</dbReference>
<protein>
    <submittedName>
        <fullName evidence="5">Beta-carbonic anhydrase 1</fullName>
        <ecNumber evidence="5">4.2.1.1</ecNumber>
    </submittedName>
</protein>
<evidence type="ECO:0000256" key="3">
    <source>
        <dbReference type="ARBA" id="ARBA00022723"/>
    </source>
</evidence>
<dbReference type="Pfam" id="PF00484">
    <property type="entry name" value="Pro_CA"/>
    <property type="match status" value="1"/>
</dbReference>
<reference evidence="5 6" key="1">
    <citation type="submission" date="2020-10" db="EMBL/GenBank/DDBJ databases">
        <authorList>
            <person name="Peeters C."/>
        </authorList>
    </citation>
    <scope>NUCLEOTIDE SEQUENCE [LARGE SCALE GENOMIC DNA]</scope>
    <source>
        <strain evidence="5 6">LMG 27952</strain>
    </source>
</reference>
<dbReference type="RefSeq" id="WP_201698979.1">
    <property type="nucleotide sequence ID" value="NZ_CAJHCQ010000016.1"/>
</dbReference>
<dbReference type="SUPFAM" id="SSF53056">
    <property type="entry name" value="beta-carbonic anhydrase, cab"/>
    <property type="match status" value="1"/>
</dbReference>
<dbReference type="PANTHER" id="PTHR43175:SF3">
    <property type="entry name" value="CARBON DISULFIDE HYDROLASE"/>
    <property type="match status" value="1"/>
</dbReference>
<gene>
    <name evidence="5" type="primary">mtcA1</name>
    <name evidence="5" type="ORF">LMG27952_05446</name>
</gene>
<dbReference type="Proteomes" id="UP000656319">
    <property type="component" value="Unassembled WGS sequence"/>
</dbReference>
<dbReference type="EC" id="4.2.1.1" evidence="5"/>
<evidence type="ECO:0000313" key="6">
    <source>
        <dbReference type="Proteomes" id="UP000656319"/>
    </source>
</evidence>
<accession>A0ABN7I562</accession>
<sequence length="173" mass="19099">MSLIEHAIISSQASAKHHDPSLANKPAPKVAIITCMDPRMNGLLERLDIKPADADLIRNVGTVVTDDVVRSLMFSIHVLGVKEIMIVGHTGCGMELFTDETFEDHLHKHTGVLAVSPAKFHFYTDVNEATRKQMLKLRSHPWVPSEITIRGFVLDLATGELREVVAQAEATVK</sequence>
<dbReference type="SMART" id="SM00947">
    <property type="entry name" value="Pro_CA"/>
    <property type="match status" value="1"/>
</dbReference>